<reference evidence="2" key="1">
    <citation type="submission" date="2017-02" db="EMBL/GenBank/DDBJ databases">
        <authorList>
            <person name="Tafer H."/>
            <person name="Lopandic K."/>
        </authorList>
    </citation>
    <scope>NUCLEOTIDE SEQUENCE [LARGE SCALE GENOMIC DNA]</scope>
    <source>
        <strain evidence="2">CBS 366.77</strain>
    </source>
</reference>
<organism evidence="1 2">
    <name type="scientific">Aspergillus sclerotialis</name>
    <dbReference type="NCBI Taxonomy" id="2070753"/>
    <lineage>
        <taxon>Eukaryota</taxon>
        <taxon>Fungi</taxon>
        <taxon>Dikarya</taxon>
        <taxon>Ascomycota</taxon>
        <taxon>Pezizomycotina</taxon>
        <taxon>Eurotiomycetes</taxon>
        <taxon>Eurotiomycetidae</taxon>
        <taxon>Eurotiales</taxon>
        <taxon>Aspergillaceae</taxon>
        <taxon>Aspergillus</taxon>
        <taxon>Aspergillus subgen. Polypaecilum</taxon>
    </lineage>
</organism>
<feature type="non-terminal residue" evidence="1">
    <location>
        <position position="93"/>
    </location>
</feature>
<dbReference type="EMBL" id="MVGC01002171">
    <property type="protein sequence ID" value="RJE16921.1"/>
    <property type="molecule type" value="Genomic_DNA"/>
</dbReference>
<dbReference type="SUPFAM" id="SSF48452">
    <property type="entry name" value="TPR-like"/>
    <property type="match status" value="1"/>
</dbReference>
<proteinExistence type="predicted"/>
<name>A0A3A2ZI47_9EURO</name>
<dbReference type="OrthoDB" id="2017974at2759"/>
<dbReference type="STRING" id="2070753.A0A3A2ZI47"/>
<dbReference type="AlphaFoldDB" id="A0A3A2ZI47"/>
<comment type="caution">
    <text evidence="1">The sequence shown here is derived from an EMBL/GenBank/DDBJ whole genome shotgun (WGS) entry which is preliminary data.</text>
</comment>
<evidence type="ECO:0000313" key="2">
    <source>
        <dbReference type="Proteomes" id="UP000266188"/>
    </source>
</evidence>
<sequence length="93" mass="11107">MVESKAIEFYQQYVESREDLSAPQWRALIALHRTLLQEHHDFYLASLHPSASAPVKQLAEKYSMPTRMWRYGIHLFLDMLYRRLPDTLEHMTT</sequence>
<gene>
    <name evidence="1" type="ORF">PHISCL_10742</name>
</gene>
<accession>A0A3A2ZI47</accession>
<protein>
    <submittedName>
        <fullName evidence="1">Uncharacterized protein</fullName>
    </submittedName>
</protein>
<keyword evidence="2" id="KW-1185">Reference proteome</keyword>
<evidence type="ECO:0000313" key="1">
    <source>
        <dbReference type="EMBL" id="RJE16921.1"/>
    </source>
</evidence>
<dbReference type="InterPro" id="IPR011990">
    <property type="entry name" value="TPR-like_helical_dom_sf"/>
</dbReference>
<dbReference type="Proteomes" id="UP000266188">
    <property type="component" value="Unassembled WGS sequence"/>
</dbReference>